<evidence type="ECO:0000256" key="8">
    <source>
        <dbReference type="RuleBase" id="RU003346"/>
    </source>
</evidence>
<feature type="transmembrane region" description="Helical" evidence="9">
    <location>
        <begin position="327"/>
        <end position="348"/>
    </location>
</feature>
<proteinExistence type="inferred from homology"/>
<comment type="similarity">
    <text evidence="2 8">Belongs to the major facilitator superfamily. Sugar transporter (TC 2.A.1.1) family.</text>
</comment>
<dbReference type="InterPro" id="IPR005828">
    <property type="entry name" value="MFS_sugar_transport-like"/>
</dbReference>
<feature type="transmembrane region" description="Helical" evidence="9">
    <location>
        <begin position="360"/>
        <end position="382"/>
    </location>
</feature>
<feature type="transmembrane region" description="Helical" evidence="9">
    <location>
        <begin position="394"/>
        <end position="413"/>
    </location>
</feature>
<feature type="domain" description="Major facilitator superfamily (MFS) profile" evidence="10">
    <location>
        <begin position="12"/>
        <end position="447"/>
    </location>
</feature>
<protein>
    <submittedName>
        <fullName evidence="11">General substrate transporter</fullName>
    </submittedName>
</protein>
<reference evidence="11 12" key="1">
    <citation type="journal article" date="2015" name="Fungal Genet. Biol.">
        <title>Evolution of novel wood decay mechanisms in Agaricales revealed by the genome sequences of Fistulina hepatica and Cylindrobasidium torrendii.</title>
        <authorList>
            <person name="Floudas D."/>
            <person name="Held B.W."/>
            <person name="Riley R."/>
            <person name="Nagy L.G."/>
            <person name="Koehler G."/>
            <person name="Ransdell A.S."/>
            <person name="Younus H."/>
            <person name="Chow J."/>
            <person name="Chiniquy J."/>
            <person name="Lipzen A."/>
            <person name="Tritt A."/>
            <person name="Sun H."/>
            <person name="Haridas S."/>
            <person name="LaButti K."/>
            <person name="Ohm R.A."/>
            <person name="Kues U."/>
            <person name="Blanchette R.A."/>
            <person name="Grigoriev I.V."/>
            <person name="Minto R.E."/>
            <person name="Hibbett D.S."/>
        </authorList>
    </citation>
    <scope>NUCLEOTIDE SEQUENCE [LARGE SCALE GENOMIC DNA]</scope>
    <source>
        <strain evidence="11 12">ATCC 64428</strain>
    </source>
</reference>
<feature type="transmembrane region" description="Helical" evidence="9">
    <location>
        <begin position="181"/>
        <end position="198"/>
    </location>
</feature>
<feature type="transmembrane region" description="Helical" evidence="9">
    <location>
        <begin position="54"/>
        <end position="73"/>
    </location>
</feature>
<dbReference type="AlphaFoldDB" id="A0A0D7AG63"/>
<dbReference type="EMBL" id="KN881721">
    <property type="protein sequence ID" value="KIY49823.1"/>
    <property type="molecule type" value="Genomic_DNA"/>
</dbReference>
<feature type="transmembrane region" description="Helical" evidence="9">
    <location>
        <begin position="425"/>
        <end position="443"/>
    </location>
</feature>
<evidence type="ECO:0000256" key="2">
    <source>
        <dbReference type="ARBA" id="ARBA00010992"/>
    </source>
</evidence>
<feature type="transmembrane region" description="Helical" evidence="9">
    <location>
        <begin position="294"/>
        <end position="315"/>
    </location>
</feature>
<dbReference type="OrthoDB" id="5399138at2759"/>
<feature type="transmembrane region" description="Helical" evidence="9">
    <location>
        <begin position="9"/>
        <end position="34"/>
    </location>
</feature>
<dbReference type="Gene3D" id="1.20.1250.20">
    <property type="entry name" value="MFS general substrate transporter like domains"/>
    <property type="match status" value="1"/>
</dbReference>
<dbReference type="PANTHER" id="PTHR48022:SF2">
    <property type="entry name" value="PLASTIDIC GLUCOSE TRANSPORTER 4"/>
    <property type="match status" value="1"/>
</dbReference>
<evidence type="ECO:0000256" key="9">
    <source>
        <dbReference type="SAM" id="Phobius"/>
    </source>
</evidence>
<feature type="transmembrane region" description="Helical" evidence="9">
    <location>
        <begin position="107"/>
        <end position="134"/>
    </location>
</feature>
<dbReference type="PROSITE" id="PS00217">
    <property type="entry name" value="SUGAR_TRANSPORT_2"/>
    <property type="match status" value="1"/>
</dbReference>
<dbReference type="GO" id="GO:0005351">
    <property type="term" value="F:carbohydrate:proton symporter activity"/>
    <property type="evidence" value="ECO:0007669"/>
    <property type="project" value="TreeGrafter"/>
</dbReference>
<comment type="subcellular location">
    <subcellularLocation>
        <location evidence="1">Membrane</location>
        <topology evidence="1">Multi-pass membrane protein</topology>
    </subcellularLocation>
</comment>
<sequence>MSPFNIPPYALCASIASVAGFIYGFDTGSIGPIILMDNFEVTFGTLSSTMKGLLISVILLPASIMSFGAGTLADRISRTYTISLSCAIYGVGTLICILSGVNMSQSAGLALVFVGRCVSGVGEGIFLGAVTCYGIEISPTDARGRVGCMVQLMISTGQMVGYFICYGSLHIQNSLSWRVPWLFLAFICFALAISVRVLPHSPAWLMHVGRHEEAQKTLRRLGLDDEDGFLATAKEAAQEERPGLFENIRHSFSRGLRGRTTLALFMLGAQQLSGINGLLYYAPEIFQDAGLGSSNASFLASGVTGIVNVIFTAIGQLLSDRWGRRPSLIWGGCGMTSALTIMGVLYALPSRSQSANYMLIAMIYVYFFSFAMTWAILMRIWVAEAQPQSTRASVSSLSLTVSWGVAFLVAFSTPVFLEVSASGPYFMWGASSWIASLIFIVWLPETKGIVIDLGNTGLKPQVGWFGKKARQSVVLPSAAMYRPKMGAHWGELQSPPRRRDRNFRPISVITV</sequence>
<evidence type="ECO:0000313" key="12">
    <source>
        <dbReference type="Proteomes" id="UP000054144"/>
    </source>
</evidence>
<feature type="transmembrane region" description="Helical" evidence="9">
    <location>
        <begin position="146"/>
        <end position="169"/>
    </location>
</feature>
<evidence type="ECO:0000256" key="5">
    <source>
        <dbReference type="ARBA" id="ARBA00022989"/>
    </source>
</evidence>
<gene>
    <name evidence="11" type="ORF">FISHEDRAFT_40963</name>
</gene>
<dbReference type="Pfam" id="PF00083">
    <property type="entry name" value="Sugar_tr"/>
    <property type="match status" value="1"/>
</dbReference>
<dbReference type="PANTHER" id="PTHR48022">
    <property type="entry name" value="PLASTIDIC GLUCOSE TRANSPORTER 4"/>
    <property type="match status" value="1"/>
</dbReference>
<evidence type="ECO:0000259" key="10">
    <source>
        <dbReference type="PROSITE" id="PS50850"/>
    </source>
</evidence>
<organism evidence="11 12">
    <name type="scientific">Fistulina hepatica ATCC 64428</name>
    <dbReference type="NCBI Taxonomy" id="1128425"/>
    <lineage>
        <taxon>Eukaryota</taxon>
        <taxon>Fungi</taxon>
        <taxon>Dikarya</taxon>
        <taxon>Basidiomycota</taxon>
        <taxon>Agaricomycotina</taxon>
        <taxon>Agaricomycetes</taxon>
        <taxon>Agaricomycetidae</taxon>
        <taxon>Agaricales</taxon>
        <taxon>Fistulinaceae</taxon>
        <taxon>Fistulina</taxon>
    </lineage>
</organism>
<comment type="catalytic activity">
    <reaction evidence="7">
        <text>myo-inositol(out) + H(+)(out) = myo-inositol(in) + H(+)(in)</text>
        <dbReference type="Rhea" id="RHEA:60364"/>
        <dbReference type="ChEBI" id="CHEBI:15378"/>
        <dbReference type="ChEBI" id="CHEBI:17268"/>
    </reaction>
</comment>
<dbReference type="SUPFAM" id="SSF103473">
    <property type="entry name" value="MFS general substrate transporter"/>
    <property type="match status" value="1"/>
</dbReference>
<dbReference type="PROSITE" id="PS50850">
    <property type="entry name" value="MFS"/>
    <property type="match status" value="1"/>
</dbReference>
<dbReference type="InterPro" id="IPR050360">
    <property type="entry name" value="MFS_Sugar_Transporters"/>
</dbReference>
<evidence type="ECO:0000256" key="4">
    <source>
        <dbReference type="ARBA" id="ARBA00022692"/>
    </source>
</evidence>
<dbReference type="GO" id="GO:0016020">
    <property type="term" value="C:membrane"/>
    <property type="evidence" value="ECO:0007669"/>
    <property type="project" value="UniProtKB-SubCell"/>
</dbReference>
<dbReference type="InterPro" id="IPR020846">
    <property type="entry name" value="MFS_dom"/>
</dbReference>
<dbReference type="InterPro" id="IPR036259">
    <property type="entry name" value="MFS_trans_sf"/>
</dbReference>
<keyword evidence="6 9" id="KW-0472">Membrane</keyword>
<dbReference type="PRINTS" id="PR00171">
    <property type="entry name" value="SUGRTRNSPORT"/>
</dbReference>
<keyword evidence="3 8" id="KW-0813">Transport</keyword>
<evidence type="ECO:0000313" key="11">
    <source>
        <dbReference type="EMBL" id="KIY49823.1"/>
    </source>
</evidence>
<dbReference type="InterPro" id="IPR005829">
    <property type="entry name" value="Sugar_transporter_CS"/>
</dbReference>
<feature type="transmembrane region" description="Helical" evidence="9">
    <location>
        <begin position="80"/>
        <end position="101"/>
    </location>
</feature>
<name>A0A0D7AG63_9AGAR</name>
<keyword evidence="12" id="KW-1185">Reference proteome</keyword>
<keyword evidence="4 9" id="KW-0812">Transmembrane</keyword>
<dbReference type="FunFam" id="1.20.1250.20:FF:000134">
    <property type="entry name" value="MFS sugar transporter protein"/>
    <property type="match status" value="1"/>
</dbReference>
<dbReference type="NCBIfam" id="TIGR00879">
    <property type="entry name" value="SP"/>
    <property type="match status" value="1"/>
</dbReference>
<keyword evidence="5 9" id="KW-1133">Transmembrane helix</keyword>
<evidence type="ECO:0000256" key="7">
    <source>
        <dbReference type="ARBA" id="ARBA00049119"/>
    </source>
</evidence>
<dbReference type="InterPro" id="IPR003663">
    <property type="entry name" value="Sugar/inositol_transpt"/>
</dbReference>
<dbReference type="Proteomes" id="UP000054144">
    <property type="component" value="Unassembled WGS sequence"/>
</dbReference>
<feature type="transmembrane region" description="Helical" evidence="9">
    <location>
        <begin position="262"/>
        <end position="282"/>
    </location>
</feature>
<evidence type="ECO:0000256" key="3">
    <source>
        <dbReference type="ARBA" id="ARBA00022448"/>
    </source>
</evidence>
<evidence type="ECO:0000256" key="1">
    <source>
        <dbReference type="ARBA" id="ARBA00004141"/>
    </source>
</evidence>
<evidence type="ECO:0000256" key="6">
    <source>
        <dbReference type="ARBA" id="ARBA00023136"/>
    </source>
</evidence>
<accession>A0A0D7AG63</accession>